<name>A0AC58ID29_DANRE</name>
<accession>A0AC58ID29</accession>
<proteinExistence type="predicted"/>
<gene>
    <name evidence="2" type="primary">LOC101882892</name>
</gene>
<evidence type="ECO:0000313" key="2">
    <source>
        <dbReference type="RefSeq" id="XP_073792138.1"/>
    </source>
</evidence>
<organism evidence="1 2">
    <name type="scientific">Danio rerio</name>
    <name type="common">Zebrafish</name>
    <name type="synonym">Brachydanio rerio</name>
    <dbReference type="NCBI Taxonomy" id="7955"/>
    <lineage>
        <taxon>Eukaryota</taxon>
        <taxon>Metazoa</taxon>
        <taxon>Chordata</taxon>
        <taxon>Craniata</taxon>
        <taxon>Vertebrata</taxon>
        <taxon>Euteleostomi</taxon>
        <taxon>Actinopterygii</taxon>
        <taxon>Neopterygii</taxon>
        <taxon>Teleostei</taxon>
        <taxon>Ostariophysi</taxon>
        <taxon>Cypriniformes</taxon>
        <taxon>Danionidae</taxon>
        <taxon>Danioninae</taxon>
        <taxon>Danio</taxon>
    </lineage>
</organism>
<reference evidence="2" key="1">
    <citation type="submission" date="2025-08" db="UniProtKB">
        <authorList>
            <consortium name="RefSeq"/>
        </authorList>
    </citation>
    <scope>IDENTIFICATION</scope>
    <source>
        <strain evidence="2">Tuebingen</strain>
        <tissue evidence="2">Fibroblasts and whole tissue</tissue>
    </source>
</reference>
<evidence type="ECO:0000313" key="1">
    <source>
        <dbReference type="Proteomes" id="UP000000437"/>
    </source>
</evidence>
<sequence length="89" mass="9771">MAISRGLHQGKNSLLELTKQICCFLQSAPEQFTLEKIPITESKVSMDVNFSCSSPAKRVNSAAAKNTQGHRDTHKAPDAEMDSEILNQP</sequence>
<keyword evidence="1" id="KW-1185">Reference proteome</keyword>
<dbReference type="RefSeq" id="XP_073792138.1">
    <property type="nucleotide sequence ID" value="XM_073936037.1"/>
</dbReference>
<protein>
    <submittedName>
        <fullName evidence="2">Probable E3 ubiquitin-protein ligase HECTD4 isoform X2</fullName>
    </submittedName>
</protein>
<dbReference type="Proteomes" id="UP000000437">
    <property type="component" value="Chromosome 21"/>
</dbReference>